<protein>
    <submittedName>
        <fullName evidence="7">Adenosylmethionine-8-amino-7-oxononanoate aminotransferase</fullName>
    </submittedName>
</protein>
<dbReference type="Pfam" id="PF00202">
    <property type="entry name" value="Aminotran_3"/>
    <property type="match status" value="1"/>
</dbReference>
<evidence type="ECO:0000256" key="4">
    <source>
        <dbReference type="ARBA" id="ARBA00022679"/>
    </source>
</evidence>
<evidence type="ECO:0000256" key="3">
    <source>
        <dbReference type="ARBA" id="ARBA00022576"/>
    </source>
</evidence>
<dbReference type="InterPro" id="IPR015422">
    <property type="entry name" value="PyrdxlP-dep_Trfase_small"/>
</dbReference>
<keyword evidence="3 7" id="KW-0032">Aminotransferase</keyword>
<proteinExistence type="inferred from homology"/>
<keyword evidence="5 6" id="KW-0663">Pyridoxal phosphate</keyword>
<dbReference type="PIRSF" id="PIRSF000521">
    <property type="entry name" value="Transaminase_4ab_Lys_Orn"/>
    <property type="match status" value="1"/>
</dbReference>
<evidence type="ECO:0000256" key="2">
    <source>
        <dbReference type="ARBA" id="ARBA00008954"/>
    </source>
</evidence>
<evidence type="ECO:0000313" key="8">
    <source>
        <dbReference type="Proteomes" id="UP000198418"/>
    </source>
</evidence>
<evidence type="ECO:0000256" key="6">
    <source>
        <dbReference type="RuleBase" id="RU003560"/>
    </source>
</evidence>
<keyword evidence="4 7" id="KW-0808">Transferase</keyword>
<evidence type="ECO:0000313" key="7">
    <source>
        <dbReference type="EMBL" id="SNB52076.1"/>
    </source>
</evidence>
<dbReference type="Gene3D" id="3.90.1150.10">
    <property type="entry name" value="Aspartate Aminotransferase, domain 1"/>
    <property type="match status" value="1"/>
</dbReference>
<dbReference type="AlphaFoldDB" id="A0A212PYD6"/>
<organism evidence="7 8">
    <name type="scientific">Rhodoblastus acidophilus</name>
    <name type="common">Rhodopseudomonas acidophila</name>
    <dbReference type="NCBI Taxonomy" id="1074"/>
    <lineage>
        <taxon>Bacteria</taxon>
        <taxon>Pseudomonadati</taxon>
        <taxon>Pseudomonadota</taxon>
        <taxon>Alphaproteobacteria</taxon>
        <taxon>Hyphomicrobiales</taxon>
        <taxon>Rhodoblastaceae</taxon>
        <taxon>Rhodoblastus</taxon>
    </lineage>
</organism>
<evidence type="ECO:0000256" key="5">
    <source>
        <dbReference type="ARBA" id="ARBA00022898"/>
    </source>
</evidence>
<dbReference type="FunFam" id="3.40.640.10:FF:000014">
    <property type="entry name" value="Adenosylmethionine-8-amino-7-oxononanoate aminotransferase, probable"/>
    <property type="match status" value="1"/>
</dbReference>
<dbReference type="InterPro" id="IPR015424">
    <property type="entry name" value="PyrdxlP-dep_Trfase"/>
</dbReference>
<name>A0A212PYD6_RHOAC</name>
<dbReference type="CDD" id="cd00610">
    <property type="entry name" value="OAT_like"/>
    <property type="match status" value="1"/>
</dbReference>
<dbReference type="PANTHER" id="PTHR43094">
    <property type="entry name" value="AMINOTRANSFERASE"/>
    <property type="match status" value="1"/>
</dbReference>
<accession>A0A212PYD6</accession>
<dbReference type="Proteomes" id="UP000198418">
    <property type="component" value="Unassembled WGS sequence"/>
</dbReference>
<dbReference type="EMBL" id="FYDG01000001">
    <property type="protein sequence ID" value="SNB52076.1"/>
    <property type="molecule type" value="Genomic_DNA"/>
</dbReference>
<dbReference type="InterPro" id="IPR005814">
    <property type="entry name" value="Aminotrans_3"/>
</dbReference>
<gene>
    <name evidence="7" type="ORF">SAMN06265338_101179</name>
</gene>
<dbReference type="RefSeq" id="WP_088518681.1">
    <property type="nucleotide sequence ID" value="NZ_FYDG01000001.1"/>
</dbReference>
<dbReference type="PROSITE" id="PS00600">
    <property type="entry name" value="AA_TRANSFER_CLASS_3"/>
    <property type="match status" value="1"/>
</dbReference>
<dbReference type="InterPro" id="IPR049704">
    <property type="entry name" value="Aminotrans_3_PPA_site"/>
</dbReference>
<sequence>MNQHPKPLGGRADWVEADRLRLLHPQHHPSDHRDPTLWAAGEGPYLIDHRGRRYFDGLSSMWNVHLGHGQTELVEAAAAQMRTLAYATCYAGATHRPAIELAERLAEVVYPAIQAFYFTSGGSEATDSSIRTARYFWRAQGKPGKSKIIARALSYHGSTMGASSATGVEEFSQPFGPRLPGFLHIGSPDPYRFPVPDDGRSQGEAAADALEEAILREGAGTVAAFIAEPVQGGGGGVIVPQNDYFRRIRKICDRHDVLLISDDVITGFGRSGRWFGLEHWGVEPDIVQFAKGITSGYFPLGGIGVSARIKQVLDEAPPAQRWWHGYTNAAHPVACAVALATLRLMRRDDLVARAKSLGERLLGRLKSNLSDHRHVGDIRGLGLLAGVELVADRASKTPFPASADVAGKLRAELMKRGLCTRVLPDIICLAPPLISSEQQIDFVADAVAEAIDSLFA</sequence>
<reference evidence="8" key="1">
    <citation type="submission" date="2017-06" db="EMBL/GenBank/DDBJ databases">
        <authorList>
            <person name="Varghese N."/>
            <person name="Submissions S."/>
        </authorList>
    </citation>
    <scope>NUCLEOTIDE SEQUENCE [LARGE SCALE GENOMIC DNA]</scope>
    <source>
        <strain evidence="8">DSM 137</strain>
    </source>
</reference>
<dbReference type="PANTHER" id="PTHR43094:SF1">
    <property type="entry name" value="AMINOTRANSFERASE CLASS-III"/>
    <property type="match status" value="1"/>
</dbReference>
<dbReference type="GO" id="GO:0008483">
    <property type="term" value="F:transaminase activity"/>
    <property type="evidence" value="ECO:0007669"/>
    <property type="project" value="UniProtKB-KW"/>
</dbReference>
<dbReference type="OrthoDB" id="5288905at2"/>
<evidence type="ECO:0000256" key="1">
    <source>
        <dbReference type="ARBA" id="ARBA00001933"/>
    </source>
</evidence>
<comment type="cofactor">
    <cofactor evidence="1">
        <name>pyridoxal 5'-phosphate</name>
        <dbReference type="ChEBI" id="CHEBI:597326"/>
    </cofactor>
</comment>
<dbReference type="SUPFAM" id="SSF53383">
    <property type="entry name" value="PLP-dependent transferases"/>
    <property type="match status" value="1"/>
</dbReference>
<comment type="similarity">
    <text evidence="2 6">Belongs to the class-III pyridoxal-phosphate-dependent aminotransferase family.</text>
</comment>
<dbReference type="GO" id="GO:0030170">
    <property type="term" value="F:pyridoxal phosphate binding"/>
    <property type="evidence" value="ECO:0007669"/>
    <property type="project" value="InterPro"/>
</dbReference>
<keyword evidence="8" id="KW-1185">Reference proteome</keyword>
<dbReference type="Gene3D" id="3.40.640.10">
    <property type="entry name" value="Type I PLP-dependent aspartate aminotransferase-like (Major domain)"/>
    <property type="match status" value="1"/>
</dbReference>
<dbReference type="InterPro" id="IPR015421">
    <property type="entry name" value="PyrdxlP-dep_Trfase_major"/>
</dbReference>